<accession>A0ABX1Q4X5</accession>
<dbReference type="PROSITE" id="PS00688">
    <property type="entry name" value="SIGMA54_INTERACT_3"/>
    <property type="match status" value="1"/>
</dbReference>
<organism evidence="9 10">
    <name type="scientific">Aromatoleum toluvorans</name>
    <dbReference type="NCBI Taxonomy" id="92002"/>
    <lineage>
        <taxon>Bacteria</taxon>
        <taxon>Pseudomonadati</taxon>
        <taxon>Pseudomonadota</taxon>
        <taxon>Betaproteobacteria</taxon>
        <taxon>Rhodocyclales</taxon>
        <taxon>Rhodocyclaceae</taxon>
        <taxon>Aromatoleum</taxon>
    </lineage>
</organism>
<dbReference type="PROSITE" id="PS50110">
    <property type="entry name" value="RESPONSE_REGULATORY"/>
    <property type="match status" value="1"/>
</dbReference>
<dbReference type="InterPro" id="IPR027417">
    <property type="entry name" value="P-loop_NTPase"/>
</dbReference>
<dbReference type="Pfam" id="PF02954">
    <property type="entry name" value="HTH_8"/>
    <property type="match status" value="1"/>
</dbReference>
<dbReference type="CDD" id="cd00009">
    <property type="entry name" value="AAA"/>
    <property type="match status" value="1"/>
</dbReference>
<dbReference type="Pfam" id="PF00072">
    <property type="entry name" value="Response_reg"/>
    <property type="match status" value="1"/>
</dbReference>
<evidence type="ECO:0000256" key="4">
    <source>
        <dbReference type="ARBA" id="ARBA00023125"/>
    </source>
</evidence>
<proteinExistence type="predicted"/>
<feature type="domain" description="Sigma-54 factor interaction" evidence="7">
    <location>
        <begin position="158"/>
        <end position="388"/>
    </location>
</feature>
<dbReference type="InterPro" id="IPR009057">
    <property type="entry name" value="Homeodomain-like_sf"/>
</dbReference>
<keyword evidence="10" id="KW-1185">Reference proteome</keyword>
<evidence type="ECO:0000259" key="7">
    <source>
        <dbReference type="PROSITE" id="PS50045"/>
    </source>
</evidence>
<keyword evidence="5" id="KW-0804">Transcription</keyword>
<dbReference type="SUPFAM" id="SSF46689">
    <property type="entry name" value="Homeodomain-like"/>
    <property type="match status" value="1"/>
</dbReference>
<dbReference type="InterPro" id="IPR058031">
    <property type="entry name" value="AAA_lid_NorR"/>
</dbReference>
<evidence type="ECO:0000256" key="5">
    <source>
        <dbReference type="ARBA" id="ARBA00023163"/>
    </source>
</evidence>
<keyword evidence="6" id="KW-0597">Phosphoprotein</keyword>
<evidence type="ECO:0000256" key="2">
    <source>
        <dbReference type="ARBA" id="ARBA00022840"/>
    </source>
</evidence>
<evidence type="ECO:0000256" key="1">
    <source>
        <dbReference type="ARBA" id="ARBA00022741"/>
    </source>
</evidence>
<name>A0ABX1Q4X5_9RHOO</name>
<comment type="caution">
    <text evidence="9">The sequence shown here is derived from an EMBL/GenBank/DDBJ whole genome shotgun (WGS) entry which is preliminary data.</text>
</comment>
<dbReference type="InterPro" id="IPR001789">
    <property type="entry name" value="Sig_transdc_resp-reg_receiver"/>
</dbReference>
<dbReference type="PROSITE" id="PS50045">
    <property type="entry name" value="SIGMA54_INTERACT_4"/>
    <property type="match status" value="1"/>
</dbReference>
<dbReference type="SUPFAM" id="SSF52540">
    <property type="entry name" value="P-loop containing nucleoside triphosphate hydrolases"/>
    <property type="match status" value="1"/>
</dbReference>
<dbReference type="Gene3D" id="1.10.8.60">
    <property type="match status" value="1"/>
</dbReference>
<dbReference type="Gene3D" id="3.40.50.300">
    <property type="entry name" value="P-loop containing nucleotide triphosphate hydrolases"/>
    <property type="match status" value="1"/>
</dbReference>
<dbReference type="PANTHER" id="PTHR32071:SF113">
    <property type="entry name" value="ALGINATE BIOSYNTHESIS TRANSCRIPTIONAL REGULATORY PROTEIN ALGB"/>
    <property type="match status" value="1"/>
</dbReference>
<dbReference type="EMBL" id="WTVN01000032">
    <property type="protein sequence ID" value="NMG45560.1"/>
    <property type="molecule type" value="Genomic_DNA"/>
</dbReference>
<dbReference type="Pfam" id="PF00158">
    <property type="entry name" value="Sigma54_activat"/>
    <property type="match status" value="1"/>
</dbReference>
<dbReference type="SUPFAM" id="SSF52172">
    <property type="entry name" value="CheY-like"/>
    <property type="match status" value="1"/>
</dbReference>
<feature type="modified residue" description="4-aspartylphosphate" evidence="6">
    <location>
        <position position="69"/>
    </location>
</feature>
<dbReference type="InterPro" id="IPR003593">
    <property type="entry name" value="AAA+_ATPase"/>
</dbReference>
<dbReference type="Proteomes" id="UP000623795">
    <property type="component" value="Unassembled WGS sequence"/>
</dbReference>
<dbReference type="InterPro" id="IPR011006">
    <property type="entry name" value="CheY-like_superfamily"/>
</dbReference>
<dbReference type="PANTHER" id="PTHR32071">
    <property type="entry name" value="TRANSCRIPTIONAL REGULATORY PROTEIN"/>
    <property type="match status" value="1"/>
</dbReference>
<dbReference type="InterPro" id="IPR025944">
    <property type="entry name" value="Sigma_54_int_dom_CS"/>
</dbReference>
<feature type="domain" description="Response regulatory" evidence="8">
    <location>
        <begin position="20"/>
        <end position="134"/>
    </location>
</feature>
<dbReference type="PRINTS" id="PR01590">
    <property type="entry name" value="HTHFIS"/>
</dbReference>
<dbReference type="InterPro" id="IPR002078">
    <property type="entry name" value="Sigma_54_int"/>
</dbReference>
<evidence type="ECO:0000313" key="9">
    <source>
        <dbReference type="EMBL" id="NMG45560.1"/>
    </source>
</evidence>
<dbReference type="Gene3D" id="1.10.10.60">
    <property type="entry name" value="Homeodomain-like"/>
    <property type="match status" value="1"/>
</dbReference>
<dbReference type="SMART" id="SM00382">
    <property type="entry name" value="AAA"/>
    <property type="match status" value="1"/>
</dbReference>
<dbReference type="SMART" id="SM00448">
    <property type="entry name" value="REC"/>
    <property type="match status" value="1"/>
</dbReference>
<protein>
    <submittedName>
        <fullName evidence="9">Response regulator</fullName>
    </submittedName>
</protein>
<sequence>MEAASRCCGQYIPRAGMSNTILIIEDDETLRLTLLGLLSRKGYEVQAAACGLDGLALARETRFGLILLDLRLPDIPGLEVIARLHEFEEDALVVTMTAYPEVRTAVAALKAGAYDYINKPFDLDDLDSLIRRAFETRQLRREVEWRRAQAGGDVVPGLIGDSAAFRELLETTRKIAAAGRVPALILGESGTGKEHIAQSIHSLSARAAGPWVTLNCSALPEGLLESEMFGHEKGAFTDARQAKKGLLELADGGTLFLDEVGDLSPALQPKLLRVLETQTFRRLGGSKEIRVDVRFVAATHRNLPAMVRDGGFREDLFYRLNVGSIAVPPLRERAADILPLARHFLEQAALHLGMASPAIQSEVMSRLLAYRWPGNIRELRNVMERAAILASDGVITVEQLPFGHAPAPARGESAATAGEGAATMSLAAVERQHILRVLEHAAGNKTRAAEILGITRLTLRTKLREYELRPGAGEGDEDGFQPVKN</sequence>
<dbReference type="InterPro" id="IPR025943">
    <property type="entry name" value="Sigma_54_int_dom_ATP-bd_2"/>
</dbReference>
<dbReference type="PROSITE" id="PS00676">
    <property type="entry name" value="SIGMA54_INTERACT_2"/>
    <property type="match status" value="1"/>
</dbReference>
<keyword evidence="3" id="KW-0805">Transcription regulation</keyword>
<dbReference type="InterPro" id="IPR002197">
    <property type="entry name" value="HTH_Fis"/>
</dbReference>
<keyword evidence="1" id="KW-0547">Nucleotide-binding</keyword>
<keyword evidence="2" id="KW-0067">ATP-binding</keyword>
<evidence type="ECO:0000256" key="3">
    <source>
        <dbReference type="ARBA" id="ARBA00023015"/>
    </source>
</evidence>
<evidence type="ECO:0000256" key="6">
    <source>
        <dbReference type="PROSITE-ProRule" id="PRU00169"/>
    </source>
</evidence>
<keyword evidence="4" id="KW-0238">DNA-binding</keyword>
<evidence type="ECO:0000313" key="10">
    <source>
        <dbReference type="Proteomes" id="UP000623795"/>
    </source>
</evidence>
<dbReference type="Gene3D" id="3.40.50.2300">
    <property type="match status" value="1"/>
</dbReference>
<dbReference type="Pfam" id="PF25601">
    <property type="entry name" value="AAA_lid_14"/>
    <property type="match status" value="1"/>
</dbReference>
<reference evidence="9 10" key="1">
    <citation type="submission" date="2019-12" db="EMBL/GenBank/DDBJ databases">
        <title>Comparative genomics gives insights into the taxonomy of the Azoarcus-Aromatoleum group and reveals separate origins of nif in the plant-associated Azoarcus and non-plant-associated Aromatoleum sub-groups.</title>
        <authorList>
            <person name="Lafos M."/>
            <person name="Maluk M."/>
            <person name="Batista M."/>
            <person name="Junghare M."/>
            <person name="Carmona M."/>
            <person name="Faoro H."/>
            <person name="Cruz L.M."/>
            <person name="Battistoni F."/>
            <person name="De Souza E."/>
            <person name="Pedrosa F."/>
            <person name="Chen W.-M."/>
            <person name="Poole P.S."/>
            <person name="Dixon R.A."/>
            <person name="James E.K."/>
        </authorList>
    </citation>
    <scope>NUCLEOTIDE SEQUENCE [LARGE SCALE GENOMIC DNA]</scope>
    <source>
        <strain evidence="9 10">Td21</strain>
    </source>
</reference>
<evidence type="ECO:0000259" key="8">
    <source>
        <dbReference type="PROSITE" id="PS50110"/>
    </source>
</evidence>
<gene>
    <name evidence="9" type="ORF">GPA22_17740</name>
</gene>